<name>A0A1G7AKA8_9FLAO</name>
<dbReference type="Pfam" id="PF20155">
    <property type="entry name" value="TMP_3"/>
    <property type="match status" value="1"/>
</dbReference>
<feature type="coiled-coil region" evidence="1">
    <location>
        <begin position="768"/>
        <end position="821"/>
    </location>
</feature>
<keyword evidence="1" id="KW-0175">Coiled coil</keyword>
<evidence type="ECO:0000313" key="3">
    <source>
        <dbReference type="EMBL" id="SDE15251.1"/>
    </source>
</evidence>
<protein>
    <submittedName>
        <fullName evidence="3">Tape measure domain-containing protein</fullName>
    </submittedName>
</protein>
<dbReference type="Proteomes" id="UP000198517">
    <property type="component" value="Unassembled WGS sequence"/>
</dbReference>
<feature type="coiled-coil region" evidence="1">
    <location>
        <begin position="1248"/>
        <end position="1333"/>
    </location>
</feature>
<feature type="coiled-coil region" evidence="1">
    <location>
        <begin position="1099"/>
        <end position="1126"/>
    </location>
</feature>
<proteinExistence type="predicted"/>
<sequence>MNNNNGGLYFGAGIDMTQWRRDIDKMRRDILGLTQQTQQQTRQIDNAFKKLSVGIAGYFSAQALMGFTRELIRVRGEFQQIEIAFTTMLGSGEKAKALMGDMVTLAAKTPFSLQEVASGAKQLLAYQVPAKEITDTLRRMGDIAAGLGVPLNRILLVYGQVKAKGKLMGDDLRQFTEAGIPLLAELANKYRTNTAEIQAMVSAGKIGFNDVKEVLFNMTDQGGMFFNLMEKQSKSLTGQISNLQDAFDRMLNNIGESQEGLLNSGIQGLNYLVEHYKEVLNVIEGVTLAYGAYRGALVVVAAAEQYRNMVVTKNIETMSFSEKMVIGRALVTERQAVANLKLAQTELTAAQAKLAAAQADKTAEGFMKASIATKEINVATTKVASAQEALAVATKNASALSEQRLTLSQMARLSVTRLLAQAQALLNATMLNNPIVLAIVAITGLVYAYVKLVDHSTAAERAQKRFNEQTEKNKKEMEELTRKTEEYISVIRNANASQYDQYEAYRKLQELYGPYLKNLDLELFKKMEIAKVNELIANAKFDKEIAKYDKQIADSKKKIEELKREAEIEYQASQKIKDENAVFHSKRYLDKLEELDIEEKLLKKNERKKANMLIQNKLSKMNRAELKEYYENYKTAVLHSLKLRGKLTNEIQKANEKSVQSLKLVSGMKDLLASLSVKTLLDELDKVNRTLSGIENAKNAEANLPKNKAYWENQKNAAEEAINAMAGGKTNAAAKPFLAQIAEANRELEKYNYSVHKTVKTRVKTGIKNAIKGSLGDLEKQLSDVQEQLNNKTLTTNKKEIARLLKQEEDLQKQIAEVKKAYGKKSFDEQMQETKRQIEVRDKLLANGYSAEVTDQMFPKIKDKSYIGYLEDTAKALREVVESGKGDEETANNLARITDEINRLNGVKEVMDKFRKSVTDDLSDIKTDAEKLDYLKQKMQALTQAEIDAGAKAYLQGEIEKVQENFKQSYKQLLEEHKTYEEKRLEIIQKYAALREEAERQNDGEAKRKVSKAMEEELNKLSMDMIQKSQEWQYAFSELEGITDASLKRILDKLLEFQEKSKGTLSIQDAATLQGAIDKVKSAGEKNPFEKLISAFDHFKEAKEDFTNANKDVEQAQKEYNQAVAEFGADSEQARNAQDKLNQAQERGLIADKKLADAKKKLISDLGDAKEIFNALGAGVRDVADAFGGFDEATNDAVEGIMNVGNAALDFATSIAQGGTAGMIKAGIQLIGAIFKSLSGDKRKERHIKAWAAEVKNLENAYSSLERQLKRTLGEAKYKEQNAMIDNLKSQQRLLNQMADEEARKKHADKDKIADYRNRANAINDQIKDITDNMKNAIVGITTEGLADKLGDVLYDAWSKGVDGAKEYDKAVEDVMRNAVKNALKQKLLAPYIQGLIDELVYKLGFRVDKDGKVTGSFDGLSKWEQEDWKRRVKEKIQPFVSALNYLDDFFKDTGVDGGANSLQGAIKGMSEQTAGVLAGQFNAIRIYVAEILKIMQGGKSNSNTSIIGAEYKESLDKFAKNLETTKLNAFADMTKLKLQMQEVSNKNIESQTQLKSMVFELSKIEANTRNLHQMRRDLSEMNRKMDRNDLRPKGL</sequence>
<dbReference type="RefSeq" id="WP_092736062.1">
    <property type="nucleotide sequence ID" value="NZ_FNAS01000004.1"/>
</dbReference>
<dbReference type="Gene3D" id="1.20.120.330">
    <property type="entry name" value="Nucleotidyltransferases domain 2"/>
    <property type="match status" value="1"/>
</dbReference>
<gene>
    <name evidence="3" type="ORF">SAMN05421544_1046</name>
</gene>
<organism evidence="3 4">
    <name type="scientific">Riemerella columbipharyngis</name>
    <dbReference type="NCBI Taxonomy" id="1071918"/>
    <lineage>
        <taxon>Bacteria</taxon>
        <taxon>Pseudomonadati</taxon>
        <taxon>Bacteroidota</taxon>
        <taxon>Flavobacteriia</taxon>
        <taxon>Flavobacteriales</taxon>
        <taxon>Weeksellaceae</taxon>
        <taxon>Riemerella</taxon>
    </lineage>
</organism>
<feature type="domain" description="Tape measure protein N-terminal" evidence="2">
    <location>
        <begin position="69"/>
        <end position="255"/>
    </location>
</feature>
<dbReference type="EMBL" id="FNAS01000004">
    <property type="protein sequence ID" value="SDE15251.1"/>
    <property type="molecule type" value="Genomic_DNA"/>
</dbReference>
<feature type="coiled-coil region" evidence="1">
    <location>
        <begin position="963"/>
        <end position="1031"/>
    </location>
</feature>
<dbReference type="STRING" id="1071918.SAMN05421544_1046"/>
<reference evidence="3 4" key="1">
    <citation type="submission" date="2016-10" db="EMBL/GenBank/DDBJ databases">
        <authorList>
            <person name="de Groot N.N."/>
        </authorList>
    </citation>
    <scope>NUCLEOTIDE SEQUENCE [LARGE SCALE GENOMIC DNA]</scope>
    <source>
        <strain evidence="3 4">DSM 24015</strain>
    </source>
</reference>
<feature type="coiled-coil region" evidence="1">
    <location>
        <begin position="340"/>
        <end position="403"/>
    </location>
</feature>
<evidence type="ECO:0000313" key="4">
    <source>
        <dbReference type="Proteomes" id="UP000198517"/>
    </source>
</evidence>
<dbReference type="OrthoDB" id="1219342at2"/>
<evidence type="ECO:0000256" key="1">
    <source>
        <dbReference type="SAM" id="Coils"/>
    </source>
</evidence>
<keyword evidence="4" id="KW-1185">Reference proteome</keyword>
<accession>A0A1G7AKA8</accession>
<evidence type="ECO:0000259" key="2">
    <source>
        <dbReference type="Pfam" id="PF20155"/>
    </source>
</evidence>
<feature type="coiled-coil region" evidence="1">
    <location>
        <begin position="459"/>
        <end position="487"/>
    </location>
</feature>
<dbReference type="InterPro" id="IPR013491">
    <property type="entry name" value="Tape_meas_N"/>
</dbReference>
<feature type="coiled-coil region" evidence="1">
    <location>
        <begin position="538"/>
        <end position="579"/>
    </location>
</feature>
<dbReference type="NCBIfam" id="TIGR02675">
    <property type="entry name" value="tape_meas_nterm"/>
    <property type="match status" value="1"/>
</dbReference>